<dbReference type="SUPFAM" id="SSF52058">
    <property type="entry name" value="L domain-like"/>
    <property type="match status" value="1"/>
</dbReference>
<keyword evidence="1" id="KW-0433">Leucine-rich repeat</keyword>
<protein>
    <recommendedName>
        <fullName evidence="6">Leucine-rich repeat-containing protein 27</fullName>
    </recommendedName>
</protein>
<evidence type="ECO:0000256" key="3">
    <source>
        <dbReference type="SAM" id="MobiDB-lite"/>
    </source>
</evidence>
<dbReference type="Pfam" id="PF13855">
    <property type="entry name" value="LRR_8"/>
    <property type="match status" value="1"/>
</dbReference>
<dbReference type="InterPro" id="IPR003591">
    <property type="entry name" value="Leu-rich_rpt_typical-subtyp"/>
</dbReference>
<keyword evidence="5" id="KW-1185">Reference proteome</keyword>
<dbReference type="EMBL" id="JALJAT010000004">
    <property type="protein sequence ID" value="KAK4470530.1"/>
    <property type="molecule type" value="Genomic_DNA"/>
</dbReference>
<evidence type="ECO:0000313" key="5">
    <source>
        <dbReference type="Proteomes" id="UP001292079"/>
    </source>
</evidence>
<proteinExistence type="predicted"/>
<organism evidence="4 5">
    <name type="scientific">Schistosoma mekongi</name>
    <name type="common">Parasitic worm</name>
    <dbReference type="NCBI Taxonomy" id="38744"/>
    <lineage>
        <taxon>Eukaryota</taxon>
        <taxon>Metazoa</taxon>
        <taxon>Spiralia</taxon>
        <taxon>Lophotrochozoa</taxon>
        <taxon>Platyhelminthes</taxon>
        <taxon>Trematoda</taxon>
        <taxon>Digenea</taxon>
        <taxon>Strigeidida</taxon>
        <taxon>Schistosomatoidea</taxon>
        <taxon>Schistosomatidae</taxon>
        <taxon>Schistosoma</taxon>
    </lineage>
</organism>
<dbReference type="InterPro" id="IPR050216">
    <property type="entry name" value="LRR_domain-containing"/>
</dbReference>
<evidence type="ECO:0000313" key="4">
    <source>
        <dbReference type="EMBL" id="KAK4470530.1"/>
    </source>
</evidence>
<dbReference type="SMART" id="SM00369">
    <property type="entry name" value="LRR_TYP"/>
    <property type="match status" value="3"/>
</dbReference>
<dbReference type="PANTHER" id="PTHR48051:SF39">
    <property type="entry name" value="P53-INDUCED DEATH DOMAIN PROTEIN 1"/>
    <property type="match status" value="1"/>
</dbReference>
<dbReference type="InterPro" id="IPR001611">
    <property type="entry name" value="Leu-rich_rpt"/>
</dbReference>
<dbReference type="PROSITE" id="PS51450">
    <property type="entry name" value="LRR"/>
    <property type="match status" value="2"/>
</dbReference>
<dbReference type="Proteomes" id="UP001292079">
    <property type="component" value="Unassembled WGS sequence"/>
</dbReference>
<evidence type="ECO:0008006" key="6">
    <source>
        <dbReference type="Google" id="ProtNLM"/>
    </source>
</evidence>
<reference evidence="4" key="2">
    <citation type="journal article" date="2023" name="Infect Dis Poverty">
        <title>Chromosome-scale genome of the human blood fluke Schistosoma mekongi and its implications for public health.</title>
        <authorList>
            <person name="Zhou M."/>
            <person name="Xu L."/>
            <person name="Xu D."/>
            <person name="Chen W."/>
            <person name="Khan J."/>
            <person name="Hu Y."/>
            <person name="Huang H."/>
            <person name="Wei H."/>
            <person name="Zhang Y."/>
            <person name="Chusongsang P."/>
            <person name="Tanasarnprasert K."/>
            <person name="Hu X."/>
            <person name="Limpanont Y."/>
            <person name="Lv Z."/>
        </authorList>
    </citation>
    <scope>NUCLEOTIDE SEQUENCE</scope>
    <source>
        <strain evidence="4">LV_2022a</strain>
    </source>
</reference>
<comment type="caution">
    <text evidence="4">The sequence shown here is derived from an EMBL/GenBank/DDBJ whole genome shotgun (WGS) entry which is preliminary data.</text>
</comment>
<dbReference type="AlphaFoldDB" id="A0AAE2D562"/>
<reference evidence="4" key="1">
    <citation type="submission" date="2022-04" db="EMBL/GenBank/DDBJ databases">
        <authorList>
            <person name="Xu L."/>
            <person name="Lv Z."/>
        </authorList>
    </citation>
    <scope>NUCLEOTIDE SEQUENCE</scope>
    <source>
        <strain evidence="4">LV_2022a</strain>
    </source>
</reference>
<dbReference type="Gene3D" id="3.80.10.10">
    <property type="entry name" value="Ribonuclease Inhibitor"/>
    <property type="match status" value="1"/>
</dbReference>
<dbReference type="PANTHER" id="PTHR48051">
    <property type="match status" value="1"/>
</dbReference>
<evidence type="ECO:0000256" key="1">
    <source>
        <dbReference type="ARBA" id="ARBA00022614"/>
    </source>
</evidence>
<dbReference type="GO" id="GO:0005737">
    <property type="term" value="C:cytoplasm"/>
    <property type="evidence" value="ECO:0007669"/>
    <property type="project" value="TreeGrafter"/>
</dbReference>
<feature type="region of interest" description="Disordered" evidence="3">
    <location>
        <begin position="298"/>
        <end position="322"/>
    </location>
</feature>
<gene>
    <name evidence="4" type="ORF">MN116_006075</name>
</gene>
<dbReference type="InterPro" id="IPR032675">
    <property type="entry name" value="LRR_dom_sf"/>
</dbReference>
<keyword evidence="2" id="KW-0677">Repeat</keyword>
<accession>A0AAE2D562</accession>
<sequence>MDSEFSQTREKNENKEARNASLINDLISDAIAEASCSLDFKNNNLTEIPTRILELPKLQKLYISNNCLKSISPSILITLSQLHWLDLRNNYLTCIPAEIKHLKELRTLLLDDNKIKILPLELGLLQKLTVLHHRNNPIEFPSKEVLSGGTKHLLKFLLNCYLGLVDAASEQNFSTHGPCTNNTEKNFELDCVSAQTKQSAVNLVKSTNYEVPNLINSMEAINIEDKQTHHSLKNHNNSMDYNSLLDSNIKRSYSADELDFGVMQNDGATESPDEPNKITEPQIIDRPKLINVLKRVINTDNDPTDNNRQEKHGSLYSQNSSKSKLYKRIAQNYSRSKRYTSKLNNASLLHKFPNQTSRHTAFLAEDPPQPTLEKVRLNYERERKRKARKEIMIRQGSRIQRMKNASCISNWRDDYTQYQKKKLCEYLEKTYKEIKEESERRIYDAPITVQKDQLTMIDSKELNSLRERPLKKERPANLDVSTVLQLELASFERDVSLTRRVHEYTKEILERFKLPIIPTHDAIRSEMLVAKRSMDEAIRMHRRVQQRLETLGYFHGSNRRDLW</sequence>
<evidence type="ECO:0000256" key="2">
    <source>
        <dbReference type="ARBA" id="ARBA00022737"/>
    </source>
</evidence>
<name>A0AAE2D562_SCHME</name>